<dbReference type="PANTHER" id="PTHR46268:SF6">
    <property type="entry name" value="UNIVERSAL STRESS PROTEIN UP12"/>
    <property type="match status" value="1"/>
</dbReference>
<dbReference type="Proteomes" id="UP000198836">
    <property type="component" value="Unassembled WGS sequence"/>
</dbReference>
<evidence type="ECO:0000259" key="2">
    <source>
        <dbReference type="Pfam" id="PF00582"/>
    </source>
</evidence>
<protein>
    <submittedName>
        <fullName evidence="3">Nucleotide-binding universal stress protein, UspA family</fullName>
    </submittedName>
</protein>
<dbReference type="InterPro" id="IPR006015">
    <property type="entry name" value="Universal_stress_UspA"/>
</dbReference>
<keyword evidence="4" id="KW-1185">Reference proteome</keyword>
<organism evidence="3 4">
    <name type="scientific">Pedobacter suwonensis</name>
    <dbReference type="NCBI Taxonomy" id="332999"/>
    <lineage>
        <taxon>Bacteria</taxon>
        <taxon>Pseudomonadati</taxon>
        <taxon>Bacteroidota</taxon>
        <taxon>Sphingobacteriia</taxon>
        <taxon>Sphingobacteriales</taxon>
        <taxon>Sphingobacteriaceae</taxon>
        <taxon>Pedobacter</taxon>
    </lineage>
</organism>
<proteinExistence type="inferred from homology"/>
<dbReference type="RefSeq" id="WP_090982424.1">
    <property type="nucleotide sequence ID" value="NZ_FOJM01000006.1"/>
</dbReference>
<dbReference type="PRINTS" id="PR01438">
    <property type="entry name" value="UNVRSLSTRESS"/>
</dbReference>
<dbReference type="OrthoDB" id="9788959at2"/>
<name>A0A1I0T4S0_9SPHI</name>
<feature type="domain" description="UspA" evidence="2">
    <location>
        <begin position="1"/>
        <end position="142"/>
    </location>
</feature>
<dbReference type="Gene3D" id="3.40.50.620">
    <property type="entry name" value="HUPs"/>
    <property type="match status" value="2"/>
</dbReference>
<dbReference type="EMBL" id="FOJM01000006">
    <property type="protein sequence ID" value="SFA46623.1"/>
    <property type="molecule type" value="Genomic_DNA"/>
</dbReference>
<comment type="similarity">
    <text evidence="1">Belongs to the universal stress protein A family.</text>
</comment>
<reference evidence="4" key="1">
    <citation type="submission" date="2016-10" db="EMBL/GenBank/DDBJ databases">
        <authorList>
            <person name="Varghese N."/>
            <person name="Submissions S."/>
        </authorList>
    </citation>
    <scope>NUCLEOTIDE SEQUENCE [LARGE SCALE GENOMIC DNA]</scope>
    <source>
        <strain evidence="4">DSM 18130</strain>
    </source>
</reference>
<evidence type="ECO:0000313" key="3">
    <source>
        <dbReference type="EMBL" id="SFA46623.1"/>
    </source>
</evidence>
<evidence type="ECO:0000313" key="4">
    <source>
        <dbReference type="Proteomes" id="UP000198836"/>
    </source>
</evidence>
<feature type="domain" description="UspA" evidence="2">
    <location>
        <begin position="159"/>
        <end position="284"/>
    </location>
</feature>
<dbReference type="STRING" id="332999.SAMN04488511_10623"/>
<dbReference type="CDD" id="cd00293">
    <property type="entry name" value="USP-like"/>
    <property type="match status" value="2"/>
</dbReference>
<dbReference type="InterPro" id="IPR006016">
    <property type="entry name" value="UspA"/>
</dbReference>
<dbReference type="InterPro" id="IPR014729">
    <property type="entry name" value="Rossmann-like_a/b/a_fold"/>
</dbReference>
<sequence length="291" mass="33140">MKKILVPVDFSPTAENAANYATDLAYNIGARLELIHVFQLPIVPPLAASMVWPSEEYSHMEDDAKKALEKLLHKIEKRYEAAYKDYSLKPEVSSKLVYGEVDDEVGKHFTECKMNLIVIGLNSASKLSKILVGSNARKMIEREIPILLIPGGYQFKKLKKIAFATDFSHTDIPVLCSLAEFAKPFNADILIMHTGHPASEPAGYKQKTEDFLNRVADRVNYKNIYHRHVNSERVKDGLDWIVENGQIDMLVMVHRKQGFFYRLFNGSYTLTMSDHIQIPLLVLPPEHRIPM</sequence>
<dbReference type="PANTHER" id="PTHR46268">
    <property type="entry name" value="STRESS RESPONSE PROTEIN NHAX"/>
    <property type="match status" value="1"/>
</dbReference>
<accession>A0A1I0T4S0</accession>
<gene>
    <name evidence="3" type="ORF">SAMN04488511_10623</name>
</gene>
<evidence type="ECO:0000256" key="1">
    <source>
        <dbReference type="ARBA" id="ARBA00008791"/>
    </source>
</evidence>
<dbReference type="AlphaFoldDB" id="A0A1I0T4S0"/>
<dbReference type="Pfam" id="PF00582">
    <property type="entry name" value="Usp"/>
    <property type="match status" value="2"/>
</dbReference>
<dbReference type="SUPFAM" id="SSF52402">
    <property type="entry name" value="Adenine nucleotide alpha hydrolases-like"/>
    <property type="match status" value="2"/>
</dbReference>